<feature type="region of interest" description="Disordered" evidence="1">
    <location>
        <begin position="149"/>
        <end position="232"/>
    </location>
</feature>
<dbReference type="Proteomes" id="UP000243459">
    <property type="component" value="Chromosome 2"/>
</dbReference>
<evidence type="ECO:0000313" key="3">
    <source>
        <dbReference type="Proteomes" id="UP000243459"/>
    </source>
</evidence>
<dbReference type="EMBL" id="CM007382">
    <property type="protein sequence ID" value="ONK77680.1"/>
    <property type="molecule type" value="Genomic_DNA"/>
</dbReference>
<reference evidence="3" key="1">
    <citation type="journal article" date="2017" name="Nat. Commun.">
        <title>The asparagus genome sheds light on the origin and evolution of a young Y chromosome.</title>
        <authorList>
            <person name="Harkess A."/>
            <person name="Zhou J."/>
            <person name="Xu C."/>
            <person name="Bowers J.E."/>
            <person name="Van der Hulst R."/>
            <person name="Ayyampalayam S."/>
            <person name="Mercati F."/>
            <person name="Riccardi P."/>
            <person name="McKain M.R."/>
            <person name="Kakrana A."/>
            <person name="Tang H."/>
            <person name="Ray J."/>
            <person name="Groenendijk J."/>
            <person name="Arikit S."/>
            <person name="Mathioni S.M."/>
            <person name="Nakano M."/>
            <person name="Shan H."/>
            <person name="Telgmann-Rauber A."/>
            <person name="Kanno A."/>
            <person name="Yue Z."/>
            <person name="Chen H."/>
            <person name="Li W."/>
            <person name="Chen Y."/>
            <person name="Xu X."/>
            <person name="Zhang Y."/>
            <person name="Luo S."/>
            <person name="Chen H."/>
            <person name="Gao J."/>
            <person name="Mao Z."/>
            <person name="Pires J.C."/>
            <person name="Luo M."/>
            <person name="Kudrna D."/>
            <person name="Wing R.A."/>
            <person name="Meyers B.C."/>
            <person name="Yi K."/>
            <person name="Kong H."/>
            <person name="Lavrijsen P."/>
            <person name="Sunseri F."/>
            <person name="Falavigna A."/>
            <person name="Ye Y."/>
            <person name="Leebens-Mack J.H."/>
            <person name="Chen G."/>
        </authorList>
    </citation>
    <scope>NUCLEOTIDE SEQUENCE [LARGE SCALE GENOMIC DNA]</scope>
    <source>
        <strain evidence="3">cv. DH0086</strain>
    </source>
</reference>
<feature type="compositionally biased region" description="Basic and acidic residues" evidence="1">
    <location>
        <begin position="625"/>
        <end position="639"/>
    </location>
</feature>
<feature type="region of interest" description="Disordered" evidence="1">
    <location>
        <begin position="443"/>
        <end position="547"/>
    </location>
</feature>
<feature type="compositionally biased region" description="Polar residues" evidence="1">
    <location>
        <begin position="339"/>
        <end position="356"/>
    </location>
</feature>
<evidence type="ECO:0000313" key="2">
    <source>
        <dbReference type="EMBL" id="ONK77680.1"/>
    </source>
</evidence>
<sequence>MGPLITQLKHLEKCGADRAPVVDEDVVSHSTNPEASRRPSKEPIGMDDGVEGRAGTPKLVKSGKNVEFEGLHTGRATSDAGRIAPWPHHRRDHSSFTRETQEHDPYSTRRGPCQAFPETKLNFGNKGQMKEGRQKLYIYEILSNKGGILDVSGAKEGNSRGDYRLRSKGPLSDTETPSDSAIPVQPPLHADRTDDTRSVHSEHPSRAEMSNHSDHGEDRQEDMTDDLSDDGMADFVPRTLREFNVPRAGDWSGRDNTRVGGGGRFEVDQITALSAKLDAMQKAFDKMSVKAVNQQPQSCVMCGVEGHAYEQCPLAQVDGEIEQVNSLNNEPSYFPKPPFNQSYSKDPVEQQNWRWKQNNPAPFNNSSNPSYNNSFNNPSSNNNNRNFYQNAAFPNSNNRAHQSGPPKPYIAPAVSDFMHEQGKMNQMIFEQMQALNAQLAAQSKMMEQMGHQTASSQPQPGKLPSQPEVNPRGEAKAITLRSGAHYQGPTMPADQTAKHTDRADLTRTVSPLEEENPDRVESTRPAVSIENPVNTDRATDTRAVETSELESICAADAKTNNLEELGHGPDGSHTDRAPSYEGHENEEHGKLVKSGKNVEFEGLHTGRATSDAGRIAPWPHHRRDHSSFTRETQEHDPYSTRRGPCQAFPETKLNFGNKGQMKEGRQKLYIYEILSNKGGILDVSGAKEGNSRV</sequence>
<gene>
    <name evidence="2" type="ORF">A4U43_C02F9370</name>
</gene>
<feature type="compositionally biased region" description="Acidic residues" evidence="1">
    <location>
        <begin position="223"/>
        <end position="232"/>
    </location>
</feature>
<dbReference type="AlphaFoldDB" id="A0A5P1FM52"/>
<organism evidence="2 3">
    <name type="scientific">Asparagus officinalis</name>
    <name type="common">Garden asparagus</name>
    <dbReference type="NCBI Taxonomy" id="4686"/>
    <lineage>
        <taxon>Eukaryota</taxon>
        <taxon>Viridiplantae</taxon>
        <taxon>Streptophyta</taxon>
        <taxon>Embryophyta</taxon>
        <taxon>Tracheophyta</taxon>
        <taxon>Spermatophyta</taxon>
        <taxon>Magnoliopsida</taxon>
        <taxon>Liliopsida</taxon>
        <taxon>Asparagales</taxon>
        <taxon>Asparagaceae</taxon>
        <taxon>Asparagoideae</taxon>
        <taxon>Asparagus</taxon>
    </lineage>
</organism>
<feature type="compositionally biased region" description="Basic and acidic residues" evidence="1">
    <location>
        <begin position="564"/>
        <end position="604"/>
    </location>
</feature>
<keyword evidence="3" id="KW-1185">Reference proteome</keyword>
<name>A0A5P1FM52_ASPOF</name>
<feature type="compositionally biased region" description="Polar residues" evidence="1">
    <location>
        <begin position="450"/>
        <end position="459"/>
    </location>
</feature>
<feature type="region of interest" description="Disordered" evidence="1">
    <location>
        <begin position="327"/>
        <end position="412"/>
    </location>
</feature>
<evidence type="ECO:0000256" key="1">
    <source>
        <dbReference type="SAM" id="MobiDB-lite"/>
    </source>
</evidence>
<feature type="region of interest" description="Disordered" evidence="1">
    <location>
        <begin position="559"/>
        <end position="647"/>
    </location>
</feature>
<accession>A0A5P1FM52</accession>
<feature type="compositionally biased region" description="Basic and acidic residues" evidence="1">
    <location>
        <begin position="93"/>
        <end position="107"/>
    </location>
</feature>
<feature type="compositionally biased region" description="Basic and acidic residues" evidence="1">
    <location>
        <begin position="189"/>
        <end position="222"/>
    </location>
</feature>
<feature type="compositionally biased region" description="Low complexity" evidence="1">
    <location>
        <begin position="357"/>
        <end position="393"/>
    </location>
</feature>
<feature type="region of interest" description="Disordered" evidence="1">
    <location>
        <begin position="14"/>
        <end position="63"/>
    </location>
</feature>
<dbReference type="Gramene" id="ONK77680">
    <property type="protein sequence ID" value="ONK77680"/>
    <property type="gene ID" value="A4U43_C02F9370"/>
</dbReference>
<feature type="compositionally biased region" description="Basic and acidic residues" evidence="1">
    <location>
        <begin position="496"/>
        <end position="505"/>
    </location>
</feature>
<proteinExistence type="predicted"/>
<protein>
    <submittedName>
        <fullName evidence="2">Uncharacterized protein</fullName>
    </submittedName>
</protein>
<feature type="region of interest" description="Disordered" evidence="1">
    <location>
        <begin position="77"/>
        <end position="127"/>
    </location>
</feature>